<evidence type="ECO:0000313" key="2">
    <source>
        <dbReference type="EMBL" id="KIJ43168.1"/>
    </source>
</evidence>
<dbReference type="Proteomes" id="UP000054279">
    <property type="component" value="Unassembled WGS sequence"/>
</dbReference>
<dbReference type="GO" id="GO:0003824">
    <property type="term" value="F:catalytic activity"/>
    <property type="evidence" value="ECO:0007669"/>
    <property type="project" value="InterPro"/>
</dbReference>
<name>A0A0C9UJB9_SPHS4</name>
<dbReference type="AlphaFoldDB" id="A0A0C9UJB9"/>
<evidence type="ECO:0000259" key="1">
    <source>
        <dbReference type="Pfam" id="PF14529"/>
    </source>
</evidence>
<dbReference type="SUPFAM" id="SSF56219">
    <property type="entry name" value="DNase I-like"/>
    <property type="match status" value="1"/>
</dbReference>
<dbReference type="InterPro" id="IPR005135">
    <property type="entry name" value="Endo/exonuclease/phosphatase"/>
</dbReference>
<proteinExistence type="predicted"/>
<keyword evidence="3" id="KW-1185">Reference proteome</keyword>
<dbReference type="InterPro" id="IPR036691">
    <property type="entry name" value="Endo/exonu/phosph_ase_sf"/>
</dbReference>
<organism evidence="2 3">
    <name type="scientific">Sphaerobolus stellatus (strain SS14)</name>
    <dbReference type="NCBI Taxonomy" id="990650"/>
    <lineage>
        <taxon>Eukaryota</taxon>
        <taxon>Fungi</taxon>
        <taxon>Dikarya</taxon>
        <taxon>Basidiomycota</taxon>
        <taxon>Agaricomycotina</taxon>
        <taxon>Agaricomycetes</taxon>
        <taxon>Phallomycetidae</taxon>
        <taxon>Geastrales</taxon>
        <taxon>Sphaerobolaceae</taxon>
        <taxon>Sphaerobolus</taxon>
    </lineage>
</organism>
<feature type="domain" description="Endonuclease/exonuclease/phosphatase" evidence="1">
    <location>
        <begin position="21"/>
        <end position="115"/>
    </location>
</feature>
<dbReference type="HOGENOM" id="CLU_897631_0_0_1"/>
<protein>
    <recommendedName>
        <fullName evidence="1">Endonuclease/exonuclease/phosphatase domain-containing protein</fullName>
    </recommendedName>
</protein>
<reference evidence="2 3" key="1">
    <citation type="submission" date="2014-06" db="EMBL/GenBank/DDBJ databases">
        <title>Evolutionary Origins and Diversification of the Mycorrhizal Mutualists.</title>
        <authorList>
            <consortium name="DOE Joint Genome Institute"/>
            <consortium name="Mycorrhizal Genomics Consortium"/>
            <person name="Kohler A."/>
            <person name="Kuo A."/>
            <person name="Nagy L.G."/>
            <person name="Floudas D."/>
            <person name="Copeland A."/>
            <person name="Barry K.W."/>
            <person name="Cichocki N."/>
            <person name="Veneault-Fourrey C."/>
            <person name="LaButti K."/>
            <person name="Lindquist E.A."/>
            <person name="Lipzen A."/>
            <person name="Lundell T."/>
            <person name="Morin E."/>
            <person name="Murat C."/>
            <person name="Riley R."/>
            <person name="Ohm R."/>
            <person name="Sun H."/>
            <person name="Tunlid A."/>
            <person name="Henrissat B."/>
            <person name="Grigoriev I.V."/>
            <person name="Hibbett D.S."/>
            <person name="Martin F."/>
        </authorList>
    </citation>
    <scope>NUCLEOTIDE SEQUENCE [LARGE SCALE GENOMIC DNA]</scope>
    <source>
        <strain evidence="2 3">SS14</strain>
    </source>
</reference>
<dbReference type="OrthoDB" id="2830306at2759"/>
<evidence type="ECO:0000313" key="3">
    <source>
        <dbReference type="Proteomes" id="UP000054279"/>
    </source>
</evidence>
<sequence>MPFMTCKLGCINTPSPTAASSNIWLGDFNKHHQLWTTPETSDRCWHSNTDLLLHLLADCGMSLSLPPATPTYKSDTHRSWSTIDLVFTNMNLGNRIISCTASHLDHILYADHLPIHTSLNTDILLAECELRHNYRKVNWEKFDAFLHTTLQTILPDTPDIIPASPNVLDDFILKLMDSNRQAIQKHVAKRWWTLKLTLLWKEISKLSHLEFQARNTSFQQYFLDKRNTIIGKSGLKMPMKVISRPQDSDGQATAAFDTALSKAMALADLLFLPHPEVLPALLEINTPDPSPLCFHMPRLHQVLHHIEKAM</sequence>
<accession>A0A0C9UJB9</accession>
<dbReference type="Pfam" id="PF14529">
    <property type="entry name" value="Exo_endo_phos_2"/>
    <property type="match status" value="1"/>
</dbReference>
<gene>
    <name evidence="2" type="ORF">M422DRAFT_253676</name>
</gene>
<dbReference type="EMBL" id="KN837125">
    <property type="protein sequence ID" value="KIJ43168.1"/>
    <property type="molecule type" value="Genomic_DNA"/>
</dbReference>
<dbReference type="Gene3D" id="3.60.10.10">
    <property type="entry name" value="Endonuclease/exonuclease/phosphatase"/>
    <property type="match status" value="1"/>
</dbReference>